<proteinExistence type="predicted"/>
<organism evidence="1 2">
    <name type="scientific">Uncinula necator</name>
    <name type="common">Grape powdery mildew</name>
    <dbReference type="NCBI Taxonomy" id="52586"/>
    <lineage>
        <taxon>Eukaryota</taxon>
        <taxon>Fungi</taxon>
        <taxon>Dikarya</taxon>
        <taxon>Ascomycota</taxon>
        <taxon>Pezizomycotina</taxon>
        <taxon>Leotiomycetes</taxon>
        <taxon>Erysiphales</taxon>
        <taxon>Erysiphaceae</taxon>
        <taxon>Erysiphe</taxon>
    </lineage>
</organism>
<dbReference type="EMBL" id="JNVN01001869">
    <property type="protein sequence ID" value="KHJ32703.1"/>
    <property type="molecule type" value="Genomic_DNA"/>
</dbReference>
<dbReference type="AlphaFoldDB" id="A0A0B1P347"/>
<reference evidence="1 2" key="1">
    <citation type="journal article" date="2014" name="BMC Genomics">
        <title>Adaptive genomic structural variation in the grape powdery mildew pathogen, Erysiphe necator.</title>
        <authorList>
            <person name="Jones L."/>
            <person name="Riaz S."/>
            <person name="Morales-Cruz A."/>
            <person name="Amrine K.C."/>
            <person name="McGuire B."/>
            <person name="Gubler W.D."/>
            <person name="Walker M.A."/>
            <person name="Cantu D."/>
        </authorList>
    </citation>
    <scope>NUCLEOTIDE SEQUENCE [LARGE SCALE GENOMIC DNA]</scope>
    <source>
        <strain evidence="2">c</strain>
    </source>
</reference>
<name>A0A0B1P347_UNCNE</name>
<evidence type="ECO:0000313" key="2">
    <source>
        <dbReference type="Proteomes" id="UP000030854"/>
    </source>
</evidence>
<evidence type="ECO:0000313" key="1">
    <source>
        <dbReference type="EMBL" id="KHJ32703.1"/>
    </source>
</evidence>
<accession>A0A0B1P347</accession>
<comment type="caution">
    <text evidence="1">The sequence shown here is derived from an EMBL/GenBank/DDBJ whole genome shotgun (WGS) entry which is preliminary data.</text>
</comment>
<protein>
    <submittedName>
        <fullName evidence="1">Uncharacterized protein</fullName>
    </submittedName>
</protein>
<gene>
    <name evidence="1" type="ORF">EV44_g4042</name>
</gene>
<dbReference type="Proteomes" id="UP000030854">
    <property type="component" value="Unassembled WGS sequence"/>
</dbReference>
<sequence length="217" mass="25190">MEYERWKTQMEQILLVDADCFPSDFYLISFVTILLSGKAWDAVQDGVKRKNNNPLNPDSWYLLLDSTQSAKNALDTLFQDKWPYGYFKADFDHYAAKALYHDRTKVNLLRKRLNNKISKVIDNQFKLPGAEDFASWSEMTNSIARNLQQQDHIAKLNQQPNPNRNVETPMQPAFDVEDPMDLSRLRLSDAEKKFRTDNNLCIACGGKGHFHLITIER</sequence>
<dbReference type="HOGENOM" id="CLU_1310915_0_0_1"/>
<keyword evidence="2" id="KW-1185">Reference proteome</keyword>